<feature type="region of interest" description="Disordered" evidence="1">
    <location>
        <begin position="1"/>
        <end position="29"/>
    </location>
</feature>
<evidence type="ECO:0000313" key="2">
    <source>
        <dbReference type="EMBL" id="KAJ8991090.1"/>
    </source>
</evidence>
<dbReference type="AlphaFoldDB" id="A0AAN6EW93"/>
<protein>
    <submittedName>
        <fullName evidence="2">Uncharacterized protein</fullName>
    </submittedName>
</protein>
<sequence length="87" mass="9540">MEDEDGPWSPWKCASARLPGGAGHQPSHKGDKALSIGLYFRIQLMSLVTEANAMPEKLSPDIKDLKQVGDWPKQAALQKDYSTGWTG</sequence>
<dbReference type="Proteomes" id="UP001161757">
    <property type="component" value="Unassembled WGS sequence"/>
</dbReference>
<name>A0AAN6EW93_EXODE</name>
<gene>
    <name evidence="2" type="ORF">HRR80_005145</name>
</gene>
<reference evidence="2" key="1">
    <citation type="submission" date="2023-01" db="EMBL/GenBank/DDBJ databases">
        <title>Exophiala dermititidis isolated from Cystic Fibrosis Patient.</title>
        <authorList>
            <person name="Kurbessoian T."/>
            <person name="Crocker A."/>
            <person name="Murante D."/>
            <person name="Hogan D.A."/>
            <person name="Stajich J.E."/>
        </authorList>
    </citation>
    <scope>NUCLEOTIDE SEQUENCE</scope>
    <source>
        <strain evidence="2">Ex8</strain>
    </source>
</reference>
<evidence type="ECO:0000313" key="3">
    <source>
        <dbReference type="Proteomes" id="UP001161757"/>
    </source>
</evidence>
<dbReference type="EMBL" id="JAJGCB010000009">
    <property type="protein sequence ID" value="KAJ8991090.1"/>
    <property type="molecule type" value="Genomic_DNA"/>
</dbReference>
<organism evidence="2 3">
    <name type="scientific">Exophiala dermatitidis</name>
    <name type="common">Black yeast-like fungus</name>
    <name type="synonym">Wangiella dermatitidis</name>
    <dbReference type="NCBI Taxonomy" id="5970"/>
    <lineage>
        <taxon>Eukaryota</taxon>
        <taxon>Fungi</taxon>
        <taxon>Dikarya</taxon>
        <taxon>Ascomycota</taxon>
        <taxon>Pezizomycotina</taxon>
        <taxon>Eurotiomycetes</taxon>
        <taxon>Chaetothyriomycetidae</taxon>
        <taxon>Chaetothyriales</taxon>
        <taxon>Herpotrichiellaceae</taxon>
        <taxon>Exophiala</taxon>
    </lineage>
</organism>
<evidence type="ECO:0000256" key="1">
    <source>
        <dbReference type="SAM" id="MobiDB-lite"/>
    </source>
</evidence>
<comment type="caution">
    <text evidence="2">The sequence shown here is derived from an EMBL/GenBank/DDBJ whole genome shotgun (WGS) entry which is preliminary data.</text>
</comment>
<accession>A0AAN6EW93</accession>
<proteinExistence type="predicted"/>